<accession>A0A9W6BIB2</accession>
<evidence type="ECO:0000313" key="1">
    <source>
        <dbReference type="EMBL" id="GLC52533.1"/>
    </source>
</evidence>
<proteinExistence type="predicted"/>
<dbReference type="EMBL" id="BRXU01000006">
    <property type="protein sequence ID" value="GLC52533.1"/>
    <property type="molecule type" value="Genomic_DNA"/>
</dbReference>
<sequence>MAAHVQQHSASRRTVSRAAASLPARRLRFCGPSALAPTLTRALALLAVCLLALGRLPPASARPSYWTLYVPGASCTSHPDRDLKGLGAPHGTPRTDESITFTLLDSAGAPTSKACPGAQYTLTGSFASPPSSETQIDTPRW</sequence>
<gene>
    <name evidence="1" type="primary">PLEST003362</name>
    <name evidence="1" type="ORF">PLESTB_000640100</name>
</gene>
<organism evidence="1 2">
    <name type="scientific">Pleodorina starrii</name>
    <dbReference type="NCBI Taxonomy" id="330485"/>
    <lineage>
        <taxon>Eukaryota</taxon>
        <taxon>Viridiplantae</taxon>
        <taxon>Chlorophyta</taxon>
        <taxon>core chlorophytes</taxon>
        <taxon>Chlorophyceae</taxon>
        <taxon>CS clade</taxon>
        <taxon>Chlamydomonadales</taxon>
        <taxon>Volvocaceae</taxon>
        <taxon>Pleodorina</taxon>
    </lineage>
</organism>
<dbReference type="AlphaFoldDB" id="A0A9W6BIB2"/>
<protein>
    <submittedName>
        <fullName evidence="1">Uncharacterized protein</fullName>
    </submittedName>
</protein>
<keyword evidence="2" id="KW-1185">Reference proteome</keyword>
<name>A0A9W6BIB2_9CHLO</name>
<reference evidence="1 2" key="1">
    <citation type="journal article" date="2023" name="Commun. Biol.">
        <title>Reorganization of the ancestral sex-determining regions during the evolution of trioecy in Pleodorina starrii.</title>
        <authorList>
            <person name="Takahashi K."/>
            <person name="Suzuki S."/>
            <person name="Kawai-Toyooka H."/>
            <person name="Yamamoto K."/>
            <person name="Hamaji T."/>
            <person name="Ootsuki R."/>
            <person name="Yamaguchi H."/>
            <person name="Kawachi M."/>
            <person name="Higashiyama T."/>
            <person name="Nozaki H."/>
        </authorList>
    </citation>
    <scope>NUCLEOTIDE SEQUENCE [LARGE SCALE GENOMIC DNA]</scope>
    <source>
        <strain evidence="1 2">NIES-4479</strain>
    </source>
</reference>
<comment type="caution">
    <text evidence="1">The sequence shown here is derived from an EMBL/GenBank/DDBJ whole genome shotgun (WGS) entry which is preliminary data.</text>
</comment>
<dbReference type="Proteomes" id="UP001165080">
    <property type="component" value="Unassembled WGS sequence"/>
</dbReference>
<evidence type="ECO:0000313" key="2">
    <source>
        <dbReference type="Proteomes" id="UP001165080"/>
    </source>
</evidence>